<comment type="caution">
    <text evidence="1">The sequence shown here is derived from an EMBL/GenBank/DDBJ whole genome shotgun (WGS) entry which is preliminary data.</text>
</comment>
<name>A0A4C1WD38_EUMVA</name>
<gene>
    <name evidence="1" type="ORF">EVAR_35622_1</name>
</gene>
<proteinExistence type="predicted"/>
<evidence type="ECO:0000313" key="2">
    <source>
        <dbReference type="Proteomes" id="UP000299102"/>
    </source>
</evidence>
<reference evidence="1 2" key="1">
    <citation type="journal article" date="2019" name="Commun. Biol.">
        <title>The bagworm genome reveals a unique fibroin gene that provides high tensile strength.</title>
        <authorList>
            <person name="Kono N."/>
            <person name="Nakamura H."/>
            <person name="Ohtoshi R."/>
            <person name="Tomita M."/>
            <person name="Numata K."/>
            <person name="Arakawa K."/>
        </authorList>
    </citation>
    <scope>NUCLEOTIDE SEQUENCE [LARGE SCALE GENOMIC DNA]</scope>
</reference>
<organism evidence="1 2">
    <name type="scientific">Eumeta variegata</name>
    <name type="common">Bagworm moth</name>
    <name type="synonym">Eumeta japonica</name>
    <dbReference type="NCBI Taxonomy" id="151549"/>
    <lineage>
        <taxon>Eukaryota</taxon>
        <taxon>Metazoa</taxon>
        <taxon>Ecdysozoa</taxon>
        <taxon>Arthropoda</taxon>
        <taxon>Hexapoda</taxon>
        <taxon>Insecta</taxon>
        <taxon>Pterygota</taxon>
        <taxon>Neoptera</taxon>
        <taxon>Endopterygota</taxon>
        <taxon>Lepidoptera</taxon>
        <taxon>Glossata</taxon>
        <taxon>Ditrysia</taxon>
        <taxon>Tineoidea</taxon>
        <taxon>Psychidae</taxon>
        <taxon>Oiketicinae</taxon>
        <taxon>Eumeta</taxon>
    </lineage>
</organism>
<keyword evidence="2" id="KW-1185">Reference proteome</keyword>
<sequence>MPVIDDVAERCGASPRRGASATEKSAASLTFITIPRLIDYKNLNTRVIKMKLNSTATRRPTAADKTRAAFDERPELCFKRRFRQRSACEMRVRSQRARPPMIYGIARDVSFLRPRNVSEAAARRPPP</sequence>
<accession>A0A4C1WD38</accession>
<evidence type="ECO:0000313" key="1">
    <source>
        <dbReference type="EMBL" id="GBP49001.1"/>
    </source>
</evidence>
<dbReference type="AlphaFoldDB" id="A0A4C1WD38"/>
<dbReference type="EMBL" id="BGZK01000535">
    <property type="protein sequence ID" value="GBP49001.1"/>
    <property type="molecule type" value="Genomic_DNA"/>
</dbReference>
<dbReference type="Proteomes" id="UP000299102">
    <property type="component" value="Unassembled WGS sequence"/>
</dbReference>
<protein>
    <submittedName>
        <fullName evidence="1">Uncharacterized protein</fullName>
    </submittedName>
</protein>